<keyword evidence="3" id="KW-0285">Flavoprotein</keyword>
<proteinExistence type="inferred from homology"/>
<dbReference type="RefSeq" id="WP_165183153.1">
    <property type="nucleotide sequence ID" value="NZ_JAAKZI010000033.1"/>
</dbReference>
<dbReference type="SUPFAM" id="SSF51905">
    <property type="entry name" value="FAD/NAD(P)-binding domain"/>
    <property type="match status" value="1"/>
</dbReference>
<gene>
    <name evidence="7" type="ORF">G6N77_15905</name>
</gene>
<dbReference type="Proteomes" id="UP000479226">
    <property type="component" value="Unassembled WGS sequence"/>
</dbReference>
<comment type="caution">
    <text evidence="7">The sequence shown here is derived from an EMBL/GenBank/DDBJ whole genome shotgun (WGS) entry which is preliminary data.</text>
</comment>
<evidence type="ECO:0000313" key="7">
    <source>
        <dbReference type="EMBL" id="NGN84926.1"/>
    </source>
</evidence>
<reference evidence="7 8" key="1">
    <citation type="submission" date="2020-02" db="EMBL/GenBank/DDBJ databases">
        <title>Genome sequence of the type strain DSM 27180 of Arthrobacter silviterrae.</title>
        <authorList>
            <person name="Gao J."/>
            <person name="Sun J."/>
        </authorList>
    </citation>
    <scope>NUCLEOTIDE SEQUENCE [LARGE SCALE GENOMIC DNA]</scope>
    <source>
        <strain evidence="7 8">DSM 27180</strain>
    </source>
</reference>
<protein>
    <submittedName>
        <fullName evidence="7">NAD(P)/FAD-dependent oxidoreductase</fullName>
    </submittedName>
</protein>
<keyword evidence="8" id="KW-1185">Reference proteome</keyword>
<dbReference type="InterPro" id="IPR001100">
    <property type="entry name" value="Pyr_nuc-diS_OxRdtase"/>
</dbReference>
<dbReference type="InterPro" id="IPR036188">
    <property type="entry name" value="FAD/NAD-bd_sf"/>
</dbReference>
<evidence type="ECO:0000256" key="3">
    <source>
        <dbReference type="ARBA" id="ARBA00022630"/>
    </source>
</evidence>
<dbReference type="Gene3D" id="3.30.390.30">
    <property type="match status" value="1"/>
</dbReference>
<dbReference type="PANTHER" id="PTHR43014:SF2">
    <property type="entry name" value="MERCURIC REDUCTASE"/>
    <property type="match status" value="1"/>
</dbReference>
<evidence type="ECO:0000313" key="8">
    <source>
        <dbReference type="Proteomes" id="UP000479226"/>
    </source>
</evidence>
<name>A0ABX0DDB8_9MICC</name>
<evidence type="ECO:0000259" key="5">
    <source>
        <dbReference type="Pfam" id="PF02852"/>
    </source>
</evidence>
<organism evidence="7 8">
    <name type="scientific">Arthrobacter silviterrae</name>
    <dbReference type="NCBI Taxonomy" id="2026658"/>
    <lineage>
        <taxon>Bacteria</taxon>
        <taxon>Bacillati</taxon>
        <taxon>Actinomycetota</taxon>
        <taxon>Actinomycetes</taxon>
        <taxon>Micrococcales</taxon>
        <taxon>Micrococcaceae</taxon>
        <taxon>Arthrobacter</taxon>
    </lineage>
</organism>
<feature type="domain" description="FAD/NAD(P)-binding" evidence="6">
    <location>
        <begin position="9"/>
        <end position="330"/>
    </location>
</feature>
<dbReference type="EMBL" id="JAAKZI010000033">
    <property type="protein sequence ID" value="NGN84926.1"/>
    <property type="molecule type" value="Genomic_DNA"/>
</dbReference>
<sequence length="473" mass="48431">MSGPAESVDIVVVGMGPGGEAVAGELAAAGLSVVGVEQRLVGGECPYFGCIPSKMLIRAGNALAEARRVPGLAGQSTVEPDFSVVARRIRQEATDNWDDAVAAKRFTDKGGRLVRGTGRLSGPHQVTVLMHDGGEATFAARLAVVLNPGTDPAVPSTPGLVGTPFWTNREALQAETAPASLLVLGGGPIGAELAQAFARFGTRVTVVARGPRLVPREEPEASELLADVFRSEGIEVLLNTNTSSVSHVPGGFTVELSSAGADSAGPSVLQLDAEKVLVATGRSSVLGTLALDAAGIAWDGSAAPAVDGHLQLTDGLYLMGDAAGAGAFTHLSMYHANIVAGHILARHTGQPDRGTTESHAVPRVTFTDPEIGAVGLTERQAREAGLNVRIGVTDLAASTRGWIHQGQGFIKLVEDADSGTLVGAASVGPSGGEVLSMLALAVHARIPVSTLKSMIYAYPTFHRAVEAALAGLP</sequence>
<dbReference type="InterPro" id="IPR004099">
    <property type="entry name" value="Pyr_nucl-diS_OxRdtase_dimer"/>
</dbReference>
<dbReference type="Gene3D" id="3.50.50.60">
    <property type="entry name" value="FAD/NAD(P)-binding domain"/>
    <property type="match status" value="2"/>
</dbReference>
<dbReference type="PANTHER" id="PTHR43014">
    <property type="entry name" value="MERCURIC REDUCTASE"/>
    <property type="match status" value="1"/>
</dbReference>
<evidence type="ECO:0000259" key="6">
    <source>
        <dbReference type="Pfam" id="PF07992"/>
    </source>
</evidence>
<comment type="cofactor">
    <cofactor evidence="1">
        <name>FAD</name>
        <dbReference type="ChEBI" id="CHEBI:57692"/>
    </cofactor>
</comment>
<feature type="domain" description="Pyridine nucleotide-disulphide oxidoreductase dimerisation" evidence="5">
    <location>
        <begin position="361"/>
        <end position="467"/>
    </location>
</feature>
<dbReference type="InterPro" id="IPR023753">
    <property type="entry name" value="FAD/NAD-binding_dom"/>
</dbReference>
<dbReference type="InterPro" id="IPR016156">
    <property type="entry name" value="FAD/NAD-linked_Rdtase_dimer_sf"/>
</dbReference>
<dbReference type="Pfam" id="PF02852">
    <property type="entry name" value="Pyr_redox_dim"/>
    <property type="match status" value="1"/>
</dbReference>
<comment type="similarity">
    <text evidence="2">Belongs to the class-I pyridine nucleotide-disulfide oxidoreductase family.</text>
</comment>
<dbReference type="PRINTS" id="PR00411">
    <property type="entry name" value="PNDRDTASEI"/>
</dbReference>
<evidence type="ECO:0000256" key="2">
    <source>
        <dbReference type="ARBA" id="ARBA00007532"/>
    </source>
</evidence>
<dbReference type="SUPFAM" id="SSF55424">
    <property type="entry name" value="FAD/NAD-linked reductases, dimerisation (C-terminal) domain"/>
    <property type="match status" value="1"/>
</dbReference>
<evidence type="ECO:0000256" key="4">
    <source>
        <dbReference type="ARBA" id="ARBA00022827"/>
    </source>
</evidence>
<accession>A0ABX0DDB8</accession>
<dbReference type="Pfam" id="PF07992">
    <property type="entry name" value="Pyr_redox_2"/>
    <property type="match status" value="1"/>
</dbReference>
<evidence type="ECO:0000256" key="1">
    <source>
        <dbReference type="ARBA" id="ARBA00001974"/>
    </source>
</evidence>
<dbReference type="PRINTS" id="PR00368">
    <property type="entry name" value="FADPNR"/>
</dbReference>
<keyword evidence="4" id="KW-0274">FAD</keyword>
<dbReference type="PIRSF" id="PIRSF000350">
    <property type="entry name" value="Mercury_reductase_MerA"/>
    <property type="match status" value="1"/>
</dbReference>